<evidence type="ECO:0000256" key="2">
    <source>
        <dbReference type="SAM" id="SignalP"/>
    </source>
</evidence>
<dbReference type="InterPro" id="IPR052982">
    <property type="entry name" value="SRP1/TIP1-like"/>
</dbReference>
<accession>A0A9P6Y1C5</accession>
<feature type="signal peptide" evidence="2">
    <location>
        <begin position="1"/>
        <end position="20"/>
    </location>
</feature>
<organism evidence="4 5">
    <name type="scientific">Rhizopus oryzae</name>
    <name type="common">Mucormycosis agent</name>
    <name type="synonym">Rhizopus arrhizus var. delemar</name>
    <dbReference type="NCBI Taxonomy" id="64495"/>
    <lineage>
        <taxon>Eukaryota</taxon>
        <taxon>Fungi</taxon>
        <taxon>Fungi incertae sedis</taxon>
        <taxon>Mucoromycota</taxon>
        <taxon>Mucoromycotina</taxon>
        <taxon>Mucoromycetes</taxon>
        <taxon>Mucorales</taxon>
        <taxon>Mucorineae</taxon>
        <taxon>Rhizopodaceae</taxon>
        <taxon>Rhizopus</taxon>
    </lineage>
</organism>
<dbReference type="PANTHER" id="PTHR40633">
    <property type="entry name" value="MATRIX PROTEIN, PUTATIVE (AFU_ORTHOLOGUE AFUA_8G05410)-RELATED"/>
    <property type="match status" value="1"/>
</dbReference>
<feature type="domain" description="Yeast cell wall synthesis Kre9/Knh1-like N-terminal" evidence="3">
    <location>
        <begin position="33"/>
        <end position="125"/>
    </location>
</feature>
<feature type="chain" id="PRO_5040132660" description="Yeast cell wall synthesis Kre9/Knh1-like N-terminal domain-containing protein" evidence="2">
    <location>
        <begin position="21"/>
        <end position="127"/>
    </location>
</feature>
<name>A0A9P6Y1C5_RHIOR</name>
<evidence type="ECO:0000313" key="4">
    <source>
        <dbReference type="EMBL" id="KAG1536841.1"/>
    </source>
</evidence>
<dbReference type="Pfam" id="PF10342">
    <property type="entry name" value="Kre9_KNH"/>
    <property type="match status" value="1"/>
</dbReference>
<dbReference type="Proteomes" id="UP000717996">
    <property type="component" value="Unassembled WGS sequence"/>
</dbReference>
<reference evidence="4" key="1">
    <citation type="journal article" date="2020" name="Microb. Genom.">
        <title>Genetic diversity of clinical and environmental Mucorales isolates obtained from an investigation of mucormycosis cases among solid organ transplant recipients.</title>
        <authorList>
            <person name="Nguyen M.H."/>
            <person name="Kaul D."/>
            <person name="Muto C."/>
            <person name="Cheng S.J."/>
            <person name="Richter R.A."/>
            <person name="Bruno V.M."/>
            <person name="Liu G."/>
            <person name="Beyhan S."/>
            <person name="Sundermann A.J."/>
            <person name="Mounaud S."/>
            <person name="Pasculle A.W."/>
            <person name="Nierman W.C."/>
            <person name="Driscoll E."/>
            <person name="Cumbie R."/>
            <person name="Clancy C.J."/>
            <person name="Dupont C.L."/>
        </authorList>
    </citation>
    <scope>NUCLEOTIDE SEQUENCE</scope>
    <source>
        <strain evidence="4">GL16</strain>
    </source>
</reference>
<gene>
    <name evidence="4" type="ORF">G6F51_010729</name>
</gene>
<evidence type="ECO:0000259" key="3">
    <source>
        <dbReference type="Pfam" id="PF10342"/>
    </source>
</evidence>
<keyword evidence="1 2" id="KW-0732">Signal</keyword>
<dbReference type="PANTHER" id="PTHR40633:SF1">
    <property type="entry name" value="GPI ANCHORED SERINE-THREONINE RICH PROTEIN (AFU_ORTHOLOGUE AFUA_1G03630)"/>
    <property type="match status" value="1"/>
</dbReference>
<protein>
    <recommendedName>
        <fullName evidence="3">Yeast cell wall synthesis Kre9/Knh1-like N-terminal domain-containing protein</fullName>
    </recommendedName>
</protein>
<sequence length="127" mass="13816">MKFFSIVCAFFAFFIFTAFAQAPLNAGVAITSPVLSTEIKGGSNFTIAWTVLDKNATTIEKIGLWKGNAAYLTPVIVNILTNGSIPVQPPQYVWQVPTNLTAESDYVLTVVGNNSYTSYSSYFGIKN</sequence>
<evidence type="ECO:0000256" key="1">
    <source>
        <dbReference type="ARBA" id="ARBA00022729"/>
    </source>
</evidence>
<dbReference type="InterPro" id="IPR018466">
    <property type="entry name" value="Kre9/Knh1-like_N"/>
</dbReference>
<dbReference type="AlphaFoldDB" id="A0A9P6Y1C5"/>
<comment type="caution">
    <text evidence="4">The sequence shown here is derived from an EMBL/GenBank/DDBJ whole genome shotgun (WGS) entry which is preliminary data.</text>
</comment>
<dbReference type="EMBL" id="JAANIT010002312">
    <property type="protein sequence ID" value="KAG1536841.1"/>
    <property type="molecule type" value="Genomic_DNA"/>
</dbReference>
<dbReference type="OrthoDB" id="2269410at2759"/>
<evidence type="ECO:0000313" key="5">
    <source>
        <dbReference type="Proteomes" id="UP000717996"/>
    </source>
</evidence>
<dbReference type="OMA" id="NWTIPAN"/>
<proteinExistence type="predicted"/>